<evidence type="ECO:0000313" key="2">
    <source>
        <dbReference type="EMBL" id="KJQ69065.1"/>
    </source>
</evidence>
<evidence type="ECO:0000259" key="1">
    <source>
        <dbReference type="Pfam" id="PF06114"/>
    </source>
</evidence>
<sequence length="288" mass="33806">MDTRYSQIKEVANRYIYKYIKENDSSLLGYNFEGFFNHVVESHNIKVMEHHFSSRKIEGLTLIDESGISFSYEKENPQVKQNFTKCHELGHFLLQHTGSFFTELKDESDSIFESEANLFSAFVLMPSIVLLSKIFYRHDSFARVMKDLKVSAEALVYRLRYLFSNETTHSLDKVNHAIQDYKNGQLDRIVDMFSLLKSSIIAEYQQVIIDMLAKVYHLLTRDGYLSDRQIFELKDKAFRQTLEDEKSDISCGQLFDYGKVIYFAWEKDRLTERQAISNAKTQLLLERT</sequence>
<dbReference type="Proteomes" id="UP000033538">
    <property type="component" value="Unassembled WGS sequence"/>
</dbReference>
<dbReference type="InterPro" id="IPR052345">
    <property type="entry name" value="Rad_response_metalloprotease"/>
</dbReference>
<dbReference type="AlphaFoldDB" id="A0A0F2DGG3"/>
<reference evidence="3 5" key="2">
    <citation type="submission" date="2019-05" db="EMBL/GenBank/DDBJ databases">
        <authorList>
            <consortium name="Pathogen Informatics"/>
        </authorList>
    </citation>
    <scope>NUCLEOTIDE SEQUENCE [LARGE SCALE GENOMIC DNA]</scope>
    <source>
        <strain evidence="3 5">NCTC11189</strain>
    </source>
</reference>
<dbReference type="RefSeq" id="WP_045612281.1">
    <property type="nucleotide sequence ID" value="NZ_CABEHV010000004.1"/>
</dbReference>
<dbReference type="EMBL" id="CABEHV010000004">
    <property type="protein sequence ID" value="VTS45433.1"/>
    <property type="molecule type" value="Genomic_DNA"/>
</dbReference>
<dbReference type="Gene3D" id="1.10.10.2910">
    <property type="match status" value="1"/>
</dbReference>
<dbReference type="PANTHER" id="PTHR43236">
    <property type="entry name" value="ANTITOXIN HIGA1"/>
    <property type="match status" value="1"/>
</dbReference>
<dbReference type="Pfam" id="PF06114">
    <property type="entry name" value="Peptidase_M78"/>
    <property type="match status" value="1"/>
</dbReference>
<evidence type="ECO:0000313" key="5">
    <source>
        <dbReference type="Proteomes" id="UP000387692"/>
    </source>
</evidence>
<dbReference type="PATRIC" id="fig|28037.212.peg.1411"/>
<gene>
    <name evidence="3" type="ORF">NCTC11189_01872</name>
    <name evidence="2" type="ORF">TZ90_01437</name>
</gene>
<evidence type="ECO:0000313" key="3">
    <source>
        <dbReference type="EMBL" id="VTS45433.1"/>
    </source>
</evidence>
<feature type="domain" description="IrrE N-terminal-like" evidence="1">
    <location>
        <begin position="41"/>
        <end position="159"/>
    </location>
</feature>
<name>A0A0F2DGG3_STRMT</name>
<organism evidence="2 4">
    <name type="scientific">Streptococcus mitis</name>
    <dbReference type="NCBI Taxonomy" id="28037"/>
    <lineage>
        <taxon>Bacteria</taxon>
        <taxon>Bacillati</taxon>
        <taxon>Bacillota</taxon>
        <taxon>Bacilli</taxon>
        <taxon>Lactobacillales</taxon>
        <taxon>Streptococcaceae</taxon>
        <taxon>Streptococcus</taxon>
        <taxon>Streptococcus mitis group</taxon>
    </lineage>
</organism>
<evidence type="ECO:0000313" key="4">
    <source>
        <dbReference type="Proteomes" id="UP000033538"/>
    </source>
</evidence>
<dbReference type="Proteomes" id="UP000387692">
    <property type="component" value="Unassembled WGS sequence"/>
</dbReference>
<proteinExistence type="predicted"/>
<dbReference type="EMBL" id="JYGP01000002">
    <property type="protein sequence ID" value="KJQ69065.1"/>
    <property type="molecule type" value="Genomic_DNA"/>
</dbReference>
<protein>
    <submittedName>
        <fullName evidence="3">Putative transcriptional regulator</fullName>
    </submittedName>
</protein>
<accession>A0A0F2DGG3</accession>
<dbReference type="PANTHER" id="PTHR43236:SF1">
    <property type="entry name" value="BLL7220 PROTEIN"/>
    <property type="match status" value="1"/>
</dbReference>
<dbReference type="InterPro" id="IPR010359">
    <property type="entry name" value="IrrE_HExxH"/>
</dbReference>
<reference evidence="2 4" key="1">
    <citation type="submission" date="2015-02" db="EMBL/GenBank/DDBJ databases">
        <title>Evolution of amylase-binding proteins of oral streptococcal species.</title>
        <authorList>
            <person name="Haase E.M."/>
        </authorList>
    </citation>
    <scope>NUCLEOTIDE SEQUENCE [LARGE SCALE GENOMIC DNA]</scope>
    <source>
        <strain evidence="2 4">OT25</strain>
    </source>
</reference>